<dbReference type="AlphaFoldDB" id="A0AAD1T5N6"/>
<gene>
    <name evidence="1" type="ORF">PECUL_23A023853</name>
</gene>
<dbReference type="Proteomes" id="UP001295444">
    <property type="component" value="Chromosome 09"/>
</dbReference>
<name>A0AAD1T5N6_PELCU</name>
<protein>
    <submittedName>
        <fullName evidence="1">Uncharacterized protein</fullName>
    </submittedName>
</protein>
<accession>A0AAD1T5N6</accession>
<dbReference type="EMBL" id="OW240920">
    <property type="protein sequence ID" value="CAH2315567.1"/>
    <property type="molecule type" value="Genomic_DNA"/>
</dbReference>
<sequence length="75" mass="8963">MPTVYPWLTQTNIGNIAWFNPVEVSMTLTIRNLTRPWFWRLNPTLFHNKAKIHTLTTYIKEYFDINIDENSPPLQ</sequence>
<evidence type="ECO:0000313" key="1">
    <source>
        <dbReference type="EMBL" id="CAH2315567.1"/>
    </source>
</evidence>
<proteinExistence type="predicted"/>
<organism evidence="1 2">
    <name type="scientific">Pelobates cultripes</name>
    <name type="common">Western spadefoot toad</name>
    <dbReference type="NCBI Taxonomy" id="61616"/>
    <lineage>
        <taxon>Eukaryota</taxon>
        <taxon>Metazoa</taxon>
        <taxon>Chordata</taxon>
        <taxon>Craniata</taxon>
        <taxon>Vertebrata</taxon>
        <taxon>Euteleostomi</taxon>
        <taxon>Amphibia</taxon>
        <taxon>Batrachia</taxon>
        <taxon>Anura</taxon>
        <taxon>Pelobatoidea</taxon>
        <taxon>Pelobatidae</taxon>
        <taxon>Pelobates</taxon>
    </lineage>
</organism>
<keyword evidence="2" id="KW-1185">Reference proteome</keyword>
<reference evidence="1" key="1">
    <citation type="submission" date="2022-03" db="EMBL/GenBank/DDBJ databases">
        <authorList>
            <person name="Alioto T."/>
            <person name="Alioto T."/>
            <person name="Gomez Garrido J."/>
        </authorList>
    </citation>
    <scope>NUCLEOTIDE SEQUENCE</scope>
</reference>
<evidence type="ECO:0000313" key="2">
    <source>
        <dbReference type="Proteomes" id="UP001295444"/>
    </source>
</evidence>